<keyword evidence="2 7" id="KW-0328">Glycosyltransferase</keyword>
<dbReference type="EC" id="2.4.1.17" evidence="8"/>
<evidence type="ECO:0000256" key="2">
    <source>
        <dbReference type="ARBA" id="ARBA00022676"/>
    </source>
</evidence>
<evidence type="ECO:0000256" key="8">
    <source>
        <dbReference type="RuleBase" id="RU362059"/>
    </source>
</evidence>
<organism evidence="9 10">
    <name type="scientific">Cyprinus carpio</name>
    <name type="common">Common carp</name>
    <dbReference type="NCBI Taxonomy" id="7962"/>
    <lineage>
        <taxon>Eukaryota</taxon>
        <taxon>Metazoa</taxon>
        <taxon>Chordata</taxon>
        <taxon>Craniata</taxon>
        <taxon>Vertebrata</taxon>
        <taxon>Euteleostomi</taxon>
        <taxon>Actinopterygii</taxon>
        <taxon>Neopterygii</taxon>
        <taxon>Teleostei</taxon>
        <taxon>Ostariophysi</taxon>
        <taxon>Cypriniformes</taxon>
        <taxon>Cyprinidae</taxon>
        <taxon>Cyprininae</taxon>
        <taxon>Cyprinus</taxon>
    </lineage>
</organism>
<dbReference type="SUPFAM" id="SSF53756">
    <property type="entry name" value="UDP-Glycosyltransferase/glycogen phosphorylase"/>
    <property type="match status" value="1"/>
</dbReference>
<evidence type="ECO:0000256" key="1">
    <source>
        <dbReference type="ARBA" id="ARBA00009995"/>
    </source>
</evidence>
<dbReference type="FunFam" id="3.40.50.2000:FF:000203">
    <property type="entry name" value="UDP-glucuronosyltransferase"/>
    <property type="match status" value="1"/>
</dbReference>
<evidence type="ECO:0000256" key="4">
    <source>
        <dbReference type="ARBA" id="ARBA00022692"/>
    </source>
</evidence>
<reference evidence="9" key="1">
    <citation type="submission" date="2025-08" db="UniProtKB">
        <authorList>
            <consortium name="Ensembl"/>
        </authorList>
    </citation>
    <scope>IDENTIFICATION</scope>
</reference>
<keyword evidence="6 8" id="KW-0472">Membrane</keyword>
<dbReference type="Ensembl" id="ENSCCRT00015015906.1">
    <property type="protein sequence ID" value="ENSCCRP00015015359.1"/>
    <property type="gene ID" value="ENSCCRG00015006879.1"/>
</dbReference>
<evidence type="ECO:0000313" key="10">
    <source>
        <dbReference type="Proteomes" id="UP000694700"/>
    </source>
</evidence>
<evidence type="ECO:0000256" key="3">
    <source>
        <dbReference type="ARBA" id="ARBA00022679"/>
    </source>
</evidence>
<evidence type="ECO:0000256" key="6">
    <source>
        <dbReference type="ARBA" id="ARBA00023136"/>
    </source>
</evidence>
<dbReference type="PROSITE" id="PS00375">
    <property type="entry name" value="UDPGT"/>
    <property type="match status" value="1"/>
</dbReference>
<keyword evidence="5 8" id="KW-1133">Transmembrane helix</keyword>
<feature type="signal peptide" evidence="8">
    <location>
        <begin position="1"/>
        <end position="23"/>
    </location>
</feature>
<keyword evidence="8" id="KW-0732">Signal</keyword>
<name>A0A8C1SZN1_CYPCA</name>
<comment type="similarity">
    <text evidence="1 7">Belongs to the UDP-glycosyltransferase family.</text>
</comment>
<protein>
    <recommendedName>
        <fullName evidence="8">UDP-glucuronosyltransferase</fullName>
        <ecNumber evidence="8">2.4.1.17</ecNumber>
    </recommendedName>
</protein>
<dbReference type="Pfam" id="PF00201">
    <property type="entry name" value="UDPGT"/>
    <property type="match status" value="1"/>
</dbReference>
<dbReference type="PANTHER" id="PTHR48043">
    <property type="entry name" value="EG:EG0003.4 PROTEIN-RELATED"/>
    <property type="match status" value="1"/>
</dbReference>
<dbReference type="InterPro" id="IPR035595">
    <property type="entry name" value="UDP_glycos_trans_CS"/>
</dbReference>
<dbReference type="GO" id="GO:0015020">
    <property type="term" value="F:glucuronosyltransferase activity"/>
    <property type="evidence" value="ECO:0007669"/>
    <property type="project" value="UniProtKB-EC"/>
</dbReference>
<dbReference type="GO" id="GO:0016020">
    <property type="term" value="C:membrane"/>
    <property type="evidence" value="ECO:0007669"/>
    <property type="project" value="UniProtKB-SubCell"/>
</dbReference>
<comment type="catalytic activity">
    <reaction evidence="8">
        <text>glucuronate acceptor + UDP-alpha-D-glucuronate = acceptor beta-D-glucuronoside + UDP + H(+)</text>
        <dbReference type="Rhea" id="RHEA:21032"/>
        <dbReference type="ChEBI" id="CHEBI:15378"/>
        <dbReference type="ChEBI" id="CHEBI:58052"/>
        <dbReference type="ChEBI" id="CHEBI:58223"/>
        <dbReference type="ChEBI" id="CHEBI:132367"/>
        <dbReference type="ChEBI" id="CHEBI:132368"/>
        <dbReference type="EC" id="2.4.1.17"/>
    </reaction>
</comment>
<keyword evidence="4 8" id="KW-0812">Transmembrane</keyword>
<feature type="chain" id="PRO_5034493181" description="UDP-glucuronosyltransferase" evidence="8">
    <location>
        <begin position="24"/>
        <end position="528"/>
    </location>
</feature>
<accession>A0A8C1SZN1</accession>
<dbReference type="PANTHER" id="PTHR48043:SF52">
    <property type="entry name" value="UDP GLUCURONOSYLTRANSFERASE 5 FAMILY POLYPEPTIDE B1-RELATED"/>
    <property type="match status" value="1"/>
</dbReference>
<evidence type="ECO:0000313" key="9">
    <source>
        <dbReference type="Ensembl" id="ENSCCRP00015015359.1"/>
    </source>
</evidence>
<keyword evidence="3 7" id="KW-0808">Transferase</keyword>
<dbReference type="CDD" id="cd03784">
    <property type="entry name" value="GT1_Gtf-like"/>
    <property type="match status" value="1"/>
</dbReference>
<dbReference type="FunFam" id="3.40.50.2000:FF:000001">
    <property type="entry name" value="UDP-glucuronosyltransferase"/>
    <property type="match status" value="1"/>
</dbReference>
<dbReference type="AlphaFoldDB" id="A0A8C1SZN1"/>
<evidence type="ECO:0000256" key="7">
    <source>
        <dbReference type="RuleBase" id="RU003718"/>
    </source>
</evidence>
<dbReference type="InterPro" id="IPR050271">
    <property type="entry name" value="UDP-glycosyltransferase"/>
</dbReference>
<proteinExistence type="inferred from homology"/>
<sequence length="528" mass="60587">MKMHYSTLLGLFILFSALSSSYAGKVLVVPADGSHWINMKILIVELHAKGHNITVVRGSSSWYITEQSPLYTSITVDTGEFDDDFMEKFLPHLLKMQRQGRSFWNEIALVDEVYRKFTEFHQQICNMTAAMFENETLMNSLKDTAYDLVLTDPAFGGGVLLAHRLGLPLVFNVRWTVYGEAHFDIAPSPLSYIPVIGLQLTDKMTFSQRVMNVLAYIMILYKHSKYLGSPYQEFSQKYFGPNVDFFSLLQNADIWLMRNDFIFEFPRPTMPNVVYMGGFQCKPAKPLPDELEKFFVQSSGDHGLIVMSLGTLFSHLPQDITEEIAATFARLPQKIIWRHTGPRPVNIGNNTLLVDWLPQNDLLGHPQTKVFITHGGTNGIQEAIYHGVPILGLPIVFDQPDNLSRMKVRGTAKLVDIAELNRTMFLQALEEVLYNSSYKENMQRLSKLHHDQPMKPLDRAVFWIEFVMRNRGAPHLQTQSFRMSWIEYHSIDVILTLLMIVVLCCFMIHKIITFLCFKVVFKKKIKAE</sequence>
<comment type="subcellular location">
    <subcellularLocation>
        <location evidence="8">Membrane</location>
        <topology evidence="8">Single-pass membrane protein</topology>
    </subcellularLocation>
</comment>
<dbReference type="Gene3D" id="3.40.50.2000">
    <property type="entry name" value="Glycogen Phosphorylase B"/>
    <property type="match status" value="2"/>
</dbReference>
<dbReference type="Proteomes" id="UP000694700">
    <property type="component" value="Unplaced"/>
</dbReference>
<dbReference type="InterPro" id="IPR002213">
    <property type="entry name" value="UDP_glucos_trans"/>
</dbReference>
<evidence type="ECO:0000256" key="5">
    <source>
        <dbReference type="ARBA" id="ARBA00022989"/>
    </source>
</evidence>
<feature type="transmembrane region" description="Helical" evidence="8">
    <location>
        <begin position="493"/>
        <end position="517"/>
    </location>
</feature>